<reference evidence="3 4" key="1">
    <citation type="submission" date="2020-08" db="EMBL/GenBank/DDBJ databases">
        <title>Genomic Encyclopedia of Type Strains, Phase IV (KMG-IV): sequencing the most valuable type-strain genomes for metagenomic binning, comparative biology and taxonomic classification.</title>
        <authorList>
            <person name="Goeker M."/>
        </authorList>
    </citation>
    <scope>NUCLEOTIDE SEQUENCE [LARGE SCALE GENOMIC DNA]</scope>
    <source>
        <strain evidence="3 4">DSM 25966</strain>
    </source>
</reference>
<dbReference type="InterPro" id="IPR044996">
    <property type="entry name" value="COQ10-like"/>
</dbReference>
<dbReference type="AlphaFoldDB" id="A0A840AJM0"/>
<dbReference type="Proteomes" id="UP000553963">
    <property type="component" value="Unassembled WGS sequence"/>
</dbReference>
<dbReference type="InterPro" id="IPR023393">
    <property type="entry name" value="START-like_dom_sf"/>
</dbReference>
<evidence type="ECO:0000256" key="1">
    <source>
        <dbReference type="ARBA" id="ARBA00008918"/>
    </source>
</evidence>
<dbReference type="RefSeq" id="WP_183397157.1">
    <property type="nucleotide sequence ID" value="NZ_JACIDS010000001.1"/>
</dbReference>
<organism evidence="3 4">
    <name type="scientific">Kaistia hirudinis</name>
    <dbReference type="NCBI Taxonomy" id="1293440"/>
    <lineage>
        <taxon>Bacteria</taxon>
        <taxon>Pseudomonadati</taxon>
        <taxon>Pseudomonadota</taxon>
        <taxon>Alphaproteobacteria</taxon>
        <taxon>Hyphomicrobiales</taxon>
        <taxon>Kaistiaceae</taxon>
        <taxon>Kaistia</taxon>
    </lineage>
</organism>
<dbReference type="Pfam" id="PF03364">
    <property type="entry name" value="Polyketide_cyc"/>
    <property type="match status" value="1"/>
</dbReference>
<protein>
    <submittedName>
        <fullName evidence="3">Coenzyme Q-binding protein COQ10</fullName>
    </submittedName>
</protein>
<comment type="similarity">
    <text evidence="1">Belongs to the ribosome association toxin RatA family.</text>
</comment>
<keyword evidence="4" id="KW-1185">Reference proteome</keyword>
<dbReference type="PANTHER" id="PTHR12901:SF10">
    <property type="entry name" value="COENZYME Q-BINDING PROTEIN COQ10, MITOCHONDRIAL"/>
    <property type="match status" value="1"/>
</dbReference>
<accession>A0A840AJM0</accession>
<dbReference type="Gene3D" id="3.30.530.20">
    <property type="match status" value="1"/>
</dbReference>
<gene>
    <name evidence="3" type="ORF">GGR25_000522</name>
</gene>
<dbReference type="CDD" id="cd07813">
    <property type="entry name" value="COQ10p_like"/>
    <property type="match status" value="1"/>
</dbReference>
<evidence type="ECO:0000259" key="2">
    <source>
        <dbReference type="Pfam" id="PF03364"/>
    </source>
</evidence>
<dbReference type="PANTHER" id="PTHR12901">
    <property type="entry name" value="SPERM PROTEIN HOMOLOG"/>
    <property type="match status" value="1"/>
</dbReference>
<comment type="caution">
    <text evidence="3">The sequence shown here is derived from an EMBL/GenBank/DDBJ whole genome shotgun (WGS) entry which is preliminary data.</text>
</comment>
<proteinExistence type="inferred from homology"/>
<dbReference type="InterPro" id="IPR005031">
    <property type="entry name" value="COQ10_START"/>
</dbReference>
<dbReference type="GO" id="GO:0048039">
    <property type="term" value="F:ubiquinone binding"/>
    <property type="evidence" value="ECO:0007669"/>
    <property type="project" value="InterPro"/>
</dbReference>
<dbReference type="SUPFAM" id="SSF55961">
    <property type="entry name" value="Bet v1-like"/>
    <property type="match status" value="1"/>
</dbReference>
<dbReference type="GO" id="GO:0045333">
    <property type="term" value="P:cellular respiration"/>
    <property type="evidence" value="ECO:0007669"/>
    <property type="project" value="InterPro"/>
</dbReference>
<evidence type="ECO:0000313" key="3">
    <source>
        <dbReference type="EMBL" id="MBB3929503.1"/>
    </source>
</evidence>
<sequence>MPHYSTERMVRHSAEEMFALVADVEKYPEFVPLCERLVVRSRRVDGSREVLIADMTVAYKIVRETFTTRVIIDPQTNTIRADYLDGPFKHLENVWTFVPTEPGRSAVRFWIDYEFRSRALSMLMGSVFDKAFRKFAEAFEKRADAIYPVAPALGG</sequence>
<evidence type="ECO:0000313" key="4">
    <source>
        <dbReference type="Proteomes" id="UP000553963"/>
    </source>
</evidence>
<name>A0A840AJM0_9HYPH</name>
<feature type="domain" description="Coenzyme Q-binding protein COQ10 START" evidence="2">
    <location>
        <begin position="10"/>
        <end position="140"/>
    </location>
</feature>
<dbReference type="EMBL" id="JACIDS010000001">
    <property type="protein sequence ID" value="MBB3929503.1"/>
    <property type="molecule type" value="Genomic_DNA"/>
</dbReference>